<gene>
    <name evidence="2" type="ORF">LHJ74_11980</name>
</gene>
<dbReference type="RefSeq" id="WP_260217946.1">
    <property type="nucleotide sequence ID" value="NZ_JAJAGO010000005.1"/>
</dbReference>
<proteinExistence type="predicted"/>
<evidence type="ECO:0000313" key="2">
    <source>
        <dbReference type="EMBL" id="MCT2590617.1"/>
    </source>
</evidence>
<comment type="caution">
    <text evidence="2">The sequence shown here is derived from an EMBL/GenBank/DDBJ whole genome shotgun (WGS) entry which is preliminary data.</text>
</comment>
<evidence type="ECO:0000313" key="3">
    <source>
        <dbReference type="Proteomes" id="UP001156389"/>
    </source>
</evidence>
<sequence length="401" mass="42730">MTQHTGGHTPDPSLSGGAAQVALRGPSELADALPYLLGFHPTDSIVVVALHGERGRFGGRLRMGIPATPDEWAPVASQLAACLQSGSLARGGAPDGALVFLCQDPPAGGSGRAVMERLRPLAQRMRTACGELEMPVFEALCLSGGRYWSYCCPETSCCPAEGTPLALPGTSAMAAAATFAGIHVQGSLKEMEARVAPLACGLSSPQERALDKAAAALVPRMLSSHDRDAVSGETVRLARRLIDRFRGAARADGTDVVAEADARDDALLSHDEAAILILGLQDRGTRDRAAEWMEGREAAPALRLWRALSRRCVGTYAEHSVAPLTLAGWVAWSSGDEPSARVAFGRALDTDPDYVFAQLLHRACNEGLDPEPLRRCMREERATRRRKRRGGRPGVARRTTS</sequence>
<dbReference type="Pfam" id="PF13830">
    <property type="entry name" value="DUF4192"/>
    <property type="match status" value="1"/>
</dbReference>
<dbReference type="InterPro" id="IPR025447">
    <property type="entry name" value="DUF4192"/>
</dbReference>
<protein>
    <submittedName>
        <fullName evidence="2">DUF4192 domain-containing protein</fullName>
    </submittedName>
</protein>
<name>A0ABT2JRX6_9ACTN</name>
<reference evidence="2 3" key="1">
    <citation type="submission" date="2021-10" db="EMBL/GenBank/DDBJ databases">
        <title>Streptomyces gossypii sp. nov., isolated from soil collected from cotton field.</title>
        <authorList>
            <person name="Ge X."/>
            <person name="Chen X."/>
            <person name="Liu W."/>
        </authorList>
    </citation>
    <scope>NUCLEOTIDE SEQUENCE [LARGE SCALE GENOMIC DNA]</scope>
    <source>
        <strain evidence="2 3">N2-109</strain>
    </source>
</reference>
<evidence type="ECO:0000256" key="1">
    <source>
        <dbReference type="SAM" id="MobiDB-lite"/>
    </source>
</evidence>
<organism evidence="2 3">
    <name type="scientific">Streptomyces gossypii</name>
    <dbReference type="NCBI Taxonomy" id="2883101"/>
    <lineage>
        <taxon>Bacteria</taxon>
        <taxon>Bacillati</taxon>
        <taxon>Actinomycetota</taxon>
        <taxon>Actinomycetes</taxon>
        <taxon>Kitasatosporales</taxon>
        <taxon>Streptomycetaceae</taxon>
        <taxon>Streptomyces</taxon>
    </lineage>
</organism>
<feature type="region of interest" description="Disordered" evidence="1">
    <location>
        <begin position="379"/>
        <end position="401"/>
    </location>
</feature>
<accession>A0ABT2JRX6</accession>
<keyword evidence="3" id="KW-1185">Reference proteome</keyword>
<dbReference type="EMBL" id="JAJAGO010000005">
    <property type="protein sequence ID" value="MCT2590617.1"/>
    <property type="molecule type" value="Genomic_DNA"/>
</dbReference>
<dbReference type="Proteomes" id="UP001156389">
    <property type="component" value="Unassembled WGS sequence"/>
</dbReference>